<sequence length="149" mass="17248">MIDISVAAYTAGLLDGEGHLGVRPWSKNGYHNFFPNVAISNTNLEVIEWLISHFGGHYGIWDNKTHQQKRIYKWYINSLDAIKTFLEVVQPFVIIKREHVEAMLAYVRIGNSAFVLGNPIYDKEEADILLAAREDIYWWLKDLNGRVRQ</sequence>
<name>A0A6M3J4T0_9ZZZZ</name>
<proteinExistence type="predicted"/>
<protein>
    <recommendedName>
        <fullName evidence="3">Homing endonuclease</fullName>
    </recommendedName>
</protein>
<dbReference type="SUPFAM" id="SSF55608">
    <property type="entry name" value="Homing endonucleases"/>
    <property type="match status" value="1"/>
</dbReference>
<evidence type="ECO:0008006" key="3">
    <source>
        <dbReference type="Google" id="ProtNLM"/>
    </source>
</evidence>
<dbReference type="AlphaFoldDB" id="A0A6M3J4T0"/>
<accession>A0A6M3J4T0</accession>
<organism evidence="1">
    <name type="scientific">viral metagenome</name>
    <dbReference type="NCBI Taxonomy" id="1070528"/>
    <lineage>
        <taxon>unclassified sequences</taxon>
        <taxon>metagenomes</taxon>
        <taxon>organismal metagenomes</taxon>
    </lineage>
</organism>
<evidence type="ECO:0000313" key="1">
    <source>
        <dbReference type="EMBL" id="QJA64893.1"/>
    </source>
</evidence>
<gene>
    <name evidence="2" type="ORF">MM415A00757_0006</name>
    <name evidence="1" type="ORF">MM415B00458_0044</name>
</gene>
<dbReference type="EMBL" id="MT142413">
    <property type="protein sequence ID" value="QJA80237.1"/>
    <property type="molecule type" value="Genomic_DNA"/>
</dbReference>
<evidence type="ECO:0000313" key="2">
    <source>
        <dbReference type="EMBL" id="QJA80237.1"/>
    </source>
</evidence>
<reference evidence="1" key="1">
    <citation type="submission" date="2020-03" db="EMBL/GenBank/DDBJ databases">
        <title>The deep terrestrial virosphere.</title>
        <authorList>
            <person name="Holmfeldt K."/>
            <person name="Nilsson E."/>
            <person name="Simone D."/>
            <person name="Lopez-Fernandez M."/>
            <person name="Wu X."/>
            <person name="de Brujin I."/>
            <person name="Lundin D."/>
            <person name="Andersson A."/>
            <person name="Bertilsson S."/>
            <person name="Dopson M."/>
        </authorList>
    </citation>
    <scope>NUCLEOTIDE SEQUENCE</scope>
    <source>
        <strain evidence="2">MM415A00757</strain>
        <strain evidence="1">MM415B00458</strain>
    </source>
</reference>
<dbReference type="InterPro" id="IPR027434">
    <property type="entry name" value="Homing_endonucl"/>
</dbReference>
<dbReference type="Gene3D" id="3.10.28.10">
    <property type="entry name" value="Homing endonucleases"/>
    <property type="match status" value="1"/>
</dbReference>
<dbReference type="EMBL" id="MT141528">
    <property type="protein sequence ID" value="QJA64893.1"/>
    <property type="molecule type" value="Genomic_DNA"/>
</dbReference>